<feature type="transmembrane region" description="Helical" evidence="10">
    <location>
        <begin position="271"/>
        <end position="290"/>
    </location>
</feature>
<reference evidence="11" key="2">
    <citation type="submission" date="2016-03" db="EMBL/GenBank/DDBJ databases">
        <authorList>
            <person name="Ploux O."/>
        </authorList>
    </citation>
    <scope>NUCLEOTIDE SEQUENCE</scope>
</reference>
<dbReference type="InterPro" id="IPR004117">
    <property type="entry name" value="7tm6_olfct_rcpt"/>
</dbReference>
<keyword evidence="5 10" id="KW-0552">Olfaction</keyword>
<organism evidence="11">
    <name type="scientific">Apolygus lucorum</name>
    <name type="common">Small green plant bug</name>
    <name type="synonym">Lygocoris lucorum</name>
    <dbReference type="NCBI Taxonomy" id="248454"/>
    <lineage>
        <taxon>Eukaryota</taxon>
        <taxon>Metazoa</taxon>
        <taxon>Ecdysozoa</taxon>
        <taxon>Arthropoda</taxon>
        <taxon>Hexapoda</taxon>
        <taxon>Insecta</taxon>
        <taxon>Pterygota</taxon>
        <taxon>Neoptera</taxon>
        <taxon>Paraneoptera</taxon>
        <taxon>Hemiptera</taxon>
        <taxon>Heteroptera</taxon>
        <taxon>Panheteroptera</taxon>
        <taxon>Cimicomorpha</taxon>
        <taxon>Miridae</taxon>
        <taxon>Mirini</taxon>
        <taxon>Apolygus</taxon>
    </lineage>
</organism>
<feature type="transmembrane region" description="Helical" evidence="10">
    <location>
        <begin position="41"/>
        <end position="60"/>
    </location>
</feature>
<evidence type="ECO:0000256" key="1">
    <source>
        <dbReference type="ARBA" id="ARBA00004651"/>
    </source>
</evidence>
<evidence type="ECO:0000256" key="2">
    <source>
        <dbReference type="ARBA" id="ARBA00022475"/>
    </source>
</evidence>
<evidence type="ECO:0000313" key="11">
    <source>
        <dbReference type="EMBL" id="AQM56112.1"/>
    </source>
</evidence>
<keyword evidence="3 10" id="KW-0716">Sensory transduction</keyword>
<evidence type="ECO:0000256" key="5">
    <source>
        <dbReference type="ARBA" id="ARBA00022725"/>
    </source>
</evidence>
<comment type="subcellular location">
    <subcellularLocation>
        <location evidence="1 10">Cell membrane</location>
        <topology evidence="1 10">Multi-pass membrane protein</topology>
    </subcellularLocation>
</comment>
<reference evidence="11" key="1">
    <citation type="journal article" date="2016" name="Sci. Rep.">
        <title>Identification and expression analysis of an olfactory receptor gene family in green plant bug Apolygus lucorum (Meyer-Dur).</title>
        <authorList>
            <person name="An X.K."/>
            <person name="Sun L."/>
            <person name="Liu H.W."/>
            <person name="Liu D.F."/>
            <person name="Ding Y.X."/>
            <person name="Li L.M."/>
            <person name="Zhang Y.J."/>
            <person name="Guo Y.Y."/>
        </authorList>
    </citation>
    <scope>NUCLEOTIDE SEQUENCE</scope>
</reference>
<dbReference type="GO" id="GO:0004984">
    <property type="term" value="F:olfactory receptor activity"/>
    <property type="evidence" value="ECO:0007669"/>
    <property type="project" value="InterPro"/>
</dbReference>
<feature type="transmembrane region" description="Helical" evidence="10">
    <location>
        <begin position="176"/>
        <end position="199"/>
    </location>
</feature>
<dbReference type="Proteomes" id="UP000466442">
    <property type="component" value="Unassembled WGS sequence"/>
</dbReference>
<keyword evidence="4 10" id="KW-0812">Transmembrane</keyword>
<evidence type="ECO:0000256" key="7">
    <source>
        <dbReference type="ARBA" id="ARBA00023136"/>
    </source>
</evidence>
<keyword evidence="8 10" id="KW-0675">Receptor</keyword>
<feature type="transmembrane region" description="Helical" evidence="10">
    <location>
        <begin position="296"/>
        <end position="313"/>
    </location>
</feature>
<evidence type="ECO:0000256" key="4">
    <source>
        <dbReference type="ARBA" id="ARBA00022692"/>
    </source>
</evidence>
<name>A0A1Q1NIT5_APOLU</name>
<evidence type="ECO:0000256" key="10">
    <source>
        <dbReference type="RuleBase" id="RU351113"/>
    </source>
</evidence>
<keyword evidence="9 10" id="KW-0807">Transducer</keyword>
<proteinExistence type="evidence at transcript level"/>
<keyword evidence="7 10" id="KW-0472">Membrane</keyword>
<dbReference type="EMBL" id="WIXP02000004">
    <property type="protein sequence ID" value="KAF6212308.1"/>
    <property type="molecule type" value="Genomic_DNA"/>
</dbReference>
<evidence type="ECO:0000313" key="12">
    <source>
        <dbReference type="EMBL" id="KAF6212308.1"/>
    </source>
</evidence>
<evidence type="ECO:0000313" key="13">
    <source>
        <dbReference type="Proteomes" id="UP000466442"/>
    </source>
</evidence>
<dbReference type="PANTHER" id="PTHR21137">
    <property type="entry name" value="ODORANT RECEPTOR"/>
    <property type="match status" value="1"/>
</dbReference>
<keyword evidence="13" id="KW-1185">Reference proteome</keyword>
<evidence type="ECO:0000256" key="8">
    <source>
        <dbReference type="ARBA" id="ARBA00023170"/>
    </source>
</evidence>
<evidence type="ECO:0000256" key="6">
    <source>
        <dbReference type="ARBA" id="ARBA00022989"/>
    </source>
</evidence>
<keyword evidence="2" id="KW-1003">Cell membrane</keyword>
<sequence>MKEKDHSKRKDMLSVDYRKYMYCKLIWIDDGLADRGLTTPLLFIMIWMVFMVFFGLVSFVMSTQNKVRLDNLRSFLLESMVTMSIFNEYMSRKSLARLHHFMDESMKTPRTGLPKEEEILKDAKSLAKKHLTAYTVIFTFNLAAMILSQPVAEWIQGNSWKKLPYPWVIPPSHNEFLFWIVFMFQSIGLYFSHCLGVVIMSFSSITIQITALFEVLLLSLSHIEDRAKVMSEREGADYTTCITECLKEDIIHHQRLARELISATPHLRRTFFALSVTISMIMACEAYPLIMGNFTLGELIKGLLFLVVQFMCWGQMCTRMETMADQNTAVFNALYGTPWYDSGVKYKKLMLTSFTFSREPMYIISPLFIEMKATMSTFYSFVVSSFNILNLIRKMN</sequence>
<accession>A0A1Q1NIT5</accession>
<protein>
    <recommendedName>
        <fullName evidence="10">Odorant receptor</fullName>
    </recommendedName>
</protein>
<evidence type="ECO:0000256" key="9">
    <source>
        <dbReference type="ARBA" id="ARBA00023224"/>
    </source>
</evidence>
<dbReference type="EMBL" id="KU958283">
    <property type="protein sequence ID" value="AQM56112.1"/>
    <property type="molecule type" value="mRNA"/>
</dbReference>
<comment type="similarity">
    <text evidence="10">Belongs to the insect chemoreceptor superfamily. Heteromeric odorant receptor channel (TC 1.A.69) family.</text>
</comment>
<dbReference type="GO" id="GO:0007165">
    <property type="term" value="P:signal transduction"/>
    <property type="evidence" value="ECO:0007669"/>
    <property type="project" value="UniProtKB-KW"/>
</dbReference>
<dbReference type="PANTHER" id="PTHR21137:SF35">
    <property type="entry name" value="ODORANT RECEPTOR 19A-RELATED"/>
    <property type="match status" value="1"/>
</dbReference>
<dbReference type="OrthoDB" id="7677057at2759"/>
<dbReference type="Pfam" id="PF02949">
    <property type="entry name" value="7tm_6"/>
    <property type="match status" value="1"/>
</dbReference>
<evidence type="ECO:0000256" key="3">
    <source>
        <dbReference type="ARBA" id="ARBA00022606"/>
    </source>
</evidence>
<dbReference type="GO" id="GO:0005886">
    <property type="term" value="C:plasma membrane"/>
    <property type="evidence" value="ECO:0007669"/>
    <property type="project" value="UniProtKB-SubCell"/>
</dbReference>
<dbReference type="AlphaFoldDB" id="A0A1Q1NIT5"/>
<keyword evidence="6 10" id="KW-1133">Transmembrane helix</keyword>
<comment type="caution">
    <text evidence="10">Lacks conserved residue(s) required for the propagation of feature annotation.</text>
</comment>
<feature type="transmembrane region" description="Helical" evidence="10">
    <location>
        <begin position="131"/>
        <end position="156"/>
    </location>
</feature>
<reference evidence="12" key="3">
    <citation type="journal article" date="2021" name="Mol. Ecol. Resour.">
        <title>Apolygus lucorum genome provides insights into omnivorousness and mesophyll feeding.</title>
        <authorList>
            <person name="Liu Y."/>
            <person name="Liu H."/>
            <person name="Wang H."/>
            <person name="Huang T."/>
            <person name="Liu B."/>
            <person name="Yang B."/>
            <person name="Yin L."/>
            <person name="Li B."/>
            <person name="Zhang Y."/>
            <person name="Zhang S."/>
            <person name="Jiang F."/>
            <person name="Zhang X."/>
            <person name="Ren Y."/>
            <person name="Wang B."/>
            <person name="Wang S."/>
            <person name="Lu Y."/>
            <person name="Wu K."/>
            <person name="Fan W."/>
            <person name="Wang G."/>
        </authorList>
    </citation>
    <scope>NUCLEOTIDE SEQUENCE</scope>
    <source>
        <strain evidence="12">12Hb</strain>
    </source>
</reference>
<dbReference type="GO" id="GO:0005549">
    <property type="term" value="F:odorant binding"/>
    <property type="evidence" value="ECO:0007669"/>
    <property type="project" value="InterPro"/>
</dbReference>
<gene>
    <name evidence="11" type="primary">OR106</name>
    <name evidence="12" type="ORF">GE061_012830</name>
</gene>